<reference evidence="1" key="1">
    <citation type="submission" date="2016-05" db="EMBL/GenBank/DDBJ databases">
        <authorList>
            <person name="Lavstsen T."/>
            <person name="Jespersen J.S."/>
        </authorList>
    </citation>
    <scope>NUCLEOTIDE SEQUENCE</scope>
    <source>
        <tissue evidence="1">Brain</tissue>
    </source>
</reference>
<feature type="non-terminal residue" evidence="1">
    <location>
        <position position="1"/>
    </location>
</feature>
<reference evidence="1" key="2">
    <citation type="submission" date="2016-06" db="EMBL/GenBank/DDBJ databases">
        <title>The genome of a short-lived fish provides insights into sex chromosome evolution and the genetic control of aging.</title>
        <authorList>
            <person name="Reichwald K."/>
            <person name="Felder M."/>
            <person name="Petzold A."/>
            <person name="Koch P."/>
            <person name="Groth M."/>
            <person name="Platzer M."/>
        </authorList>
    </citation>
    <scope>NUCLEOTIDE SEQUENCE</scope>
    <source>
        <tissue evidence="1">Brain</tissue>
    </source>
</reference>
<feature type="non-terminal residue" evidence="1">
    <location>
        <position position="39"/>
    </location>
</feature>
<dbReference type="EMBL" id="HAEA01006781">
    <property type="protein sequence ID" value="SBQ35261.1"/>
    <property type="molecule type" value="Transcribed_RNA"/>
</dbReference>
<organism evidence="1">
    <name type="scientific">Nothobranchius kadleci</name>
    <name type="common">African annual killifish</name>
    <dbReference type="NCBI Taxonomy" id="1051664"/>
    <lineage>
        <taxon>Eukaryota</taxon>
        <taxon>Metazoa</taxon>
        <taxon>Chordata</taxon>
        <taxon>Craniata</taxon>
        <taxon>Vertebrata</taxon>
        <taxon>Euteleostomi</taxon>
        <taxon>Actinopterygii</taxon>
        <taxon>Neopterygii</taxon>
        <taxon>Teleostei</taxon>
        <taxon>Neoteleostei</taxon>
        <taxon>Acanthomorphata</taxon>
        <taxon>Ovalentaria</taxon>
        <taxon>Atherinomorphae</taxon>
        <taxon>Cyprinodontiformes</taxon>
        <taxon>Nothobranchiidae</taxon>
        <taxon>Nothobranchius</taxon>
    </lineage>
</organism>
<protein>
    <submittedName>
        <fullName evidence="1">Uncharacterized protein</fullName>
    </submittedName>
</protein>
<gene>
    <name evidence="1" type="primary">CGI_10006815</name>
</gene>
<dbReference type="AlphaFoldDB" id="A0A1A8DPN4"/>
<accession>A0A1A8DPN4</accession>
<evidence type="ECO:0000313" key="1">
    <source>
        <dbReference type="EMBL" id="SBQ35261.1"/>
    </source>
</evidence>
<proteinExistence type="predicted"/>
<name>A0A1A8DPN4_NOTKA</name>
<sequence>YVLVPGLVFTSCACFIPHRSHRIRFKAAECCRRKLVIEV</sequence>